<dbReference type="InterPro" id="IPR006626">
    <property type="entry name" value="PbH1"/>
</dbReference>
<dbReference type="InterPro" id="IPR012334">
    <property type="entry name" value="Pectin_lyas_fold"/>
</dbReference>
<dbReference type="RefSeq" id="WP_160142894.1">
    <property type="nucleotide sequence ID" value="NZ_BHYL01000187.1"/>
</dbReference>
<dbReference type="Proteomes" id="UP000288246">
    <property type="component" value="Unassembled WGS sequence"/>
</dbReference>
<feature type="chain" id="PRO_5019580447" description="Right handed beta helix domain-containing protein" evidence="1">
    <location>
        <begin position="26"/>
        <end position="369"/>
    </location>
</feature>
<reference evidence="3 4" key="1">
    <citation type="submission" date="2018-11" db="EMBL/GenBank/DDBJ databases">
        <title>Draft genome sequence of Cellulomonas takizawaensis strain TKZ-21.</title>
        <authorList>
            <person name="Yamamura H."/>
            <person name="Hayashi T."/>
            <person name="Hamada M."/>
            <person name="Serisawa Y."/>
            <person name="Matsuyama K."/>
            <person name="Nakagawa Y."/>
            <person name="Otoguro M."/>
            <person name="Yanagida F."/>
            <person name="Hayakawa M."/>
        </authorList>
    </citation>
    <scope>NUCLEOTIDE SEQUENCE [LARGE SCALE GENOMIC DNA]</scope>
    <source>
        <strain evidence="3 4">TKZ-21</strain>
    </source>
</reference>
<dbReference type="Gene3D" id="2.160.20.10">
    <property type="entry name" value="Single-stranded right-handed beta-helix, Pectin lyase-like"/>
    <property type="match status" value="2"/>
</dbReference>
<dbReference type="InterPro" id="IPR011050">
    <property type="entry name" value="Pectin_lyase_fold/virulence"/>
</dbReference>
<keyword evidence="4" id="KW-1185">Reference proteome</keyword>
<accession>A0A401V1C6</accession>
<evidence type="ECO:0000313" key="4">
    <source>
        <dbReference type="Proteomes" id="UP000288246"/>
    </source>
</evidence>
<gene>
    <name evidence="3" type="ORF">CTKZ_22660</name>
</gene>
<name>A0A401V1C6_9CELL</name>
<dbReference type="SMART" id="SM00710">
    <property type="entry name" value="PbH1"/>
    <property type="match status" value="6"/>
</dbReference>
<feature type="domain" description="Right handed beta helix" evidence="2">
    <location>
        <begin position="184"/>
        <end position="340"/>
    </location>
</feature>
<dbReference type="SUPFAM" id="SSF51126">
    <property type="entry name" value="Pectin lyase-like"/>
    <property type="match status" value="1"/>
</dbReference>
<evidence type="ECO:0000256" key="1">
    <source>
        <dbReference type="SAM" id="SignalP"/>
    </source>
</evidence>
<organism evidence="3 4">
    <name type="scientific">Cellulomonas algicola</name>
    <dbReference type="NCBI Taxonomy" id="2071633"/>
    <lineage>
        <taxon>Bacteria</taxon>
        <taxon>Bacillati</taxon>
        <taxon>Actinomycetota</taxon>
        <taxon>Actinomycetes</taxon>
        <taxon>Micrococcales</taxon>
        <taxon>Cellulomonadaceae</taxon>
        <taxon>Cellulomonas</taxon>
    </lineage>
</organism>
<dbReference type="EMBL" id="BHYL01000187">
    <property type="protein sequence ID" value="GCD20704.1"/>
    <property type="molecule type" value="Genomic_DNA"/>
</dbReference>
<comment type="caution">
    <text evidence="3">The sequence shown here is derived from an EMBL/GenBank/DDBJ whole genome shotgun (WGS) entry which is preliminary data.</text>
</comment>
<evidence type="ECO:0000259" key="2">
    <source>
        <dbReference type="Pfam" id="PF13229"/>
    </source>
</evidence>
<dbReference type="InterPro" id="IPR039448">
    <property type="entry name" value="Beta_helix"/>
</dbReference>
<dbReference type="Pfam" id="PF13229">
    <property type="entry name" value="Beta_helix"/>
    <property type="match status" value="1"/>
</dbReference>
<protein>
    <recommendedName>
        <fullName evidence="2">Right handed beta helix domain-containing protein</fullName>
    </recommendedName>
</protein>
<proteinExistence type="predicted"/>
<dbReference type="OrthoDB" id="4824168at2"/>
<dbReference type="AlphaFoldDB" id="A0A401V1C6"/>
<evidence type="ECO:0000313" key="3">
    <source>
        <dbReference type="EMBL" id="GCD20704.1"/>
    </source>
</evidence>
<keyword evidence="1" id="KW-0732">Signal</keyword>
<feature type="signal peptide" evidence="1">
    <location>
        <begin position="1"/>
        <end position="25"/>
    </location>
</feature>
<sequence length="369" mass="37418">MRRRPLVLSTVLALGAALVATPASARPPQPTCGETLTRSTTLLADLVCTTGPGLRLAPGVTLNLGGHALRGPGTGNGVEVAWSGPVVVRNGTVAGWGSGIDTWADADPDDPGVESGPLTVTRVTVQDARVGVDASGESGTGRFRKATTIERSTFRSLDIAVEGGWFAEVDVRASTFSDNGSGIWSGGDATVSDSTFTRNGAAVRASEASLTVTRSTFVDNGTGVGPMYNGFATVGSSRFVGNDVGVDTANALGGVVQGSHFTSNGLGVGVGRLDVHVEGNVLRGNGVGIGTRPADLEVYDATILNNTLRLNGDGIVIENGDESVQVGGNDVRRSTGKGIWTPGVTDLGGNVARGNGTEPQCVGVVCTTS</sequence>